<dbReference type="PROSITE" id="PS51257">
    <property type="entry name" value="PROKAR_LIPOPROTEIN"/>
    <property type="match status" value="1"/>
</dbReference>
<dbReference type="RefSeq" id="WP_069153696.1">
    <property type="nucleotide sequence ID" value="NZ_MCGH01000003.1"/>
</dbReference>
<evidence type="ECO:0000313" key="3">
    <source>
        <dbReference type="EMBL" id="ODM03154.1"/>
    </source>
</evidence>
<dbReference type="SMART" id="SM00909">
    <property type="entry name" value="Germane"/>
    <property type="match status" value="2"/>
</dbReference>
<evidence type="ECO:0000313" key="4">
    <source>
        <dbReference type="Proteomes" id="UP000094067"/>
    </source>
</evidence>
<evidence type="ECO:0000256" key="1">
    <source>
        <dbReference type="SAM" id="SignalP"/>
    </source>
</evidence>
<feature type="signal peptide" evidence="1">
    <location>
        <begin position="1"/>
        <end position="26"/>
    </location>
</feature>
<dbReference type="EMBL" id="MCGH01000003">
    <property type="protein sequence ID" value="ODM03154.1"/>
    <property type="molecule type" value="Genomic_DNA"/>
</dbReference>
<feature type="chain" id="PRO_5039638868" evidence="1">
    <location>
        <begin position="27"/>
        <end position="319"/>
    </location>
</feature>
<protein>
    <submittedName>
        <fullName evidence="3">Sporulation and spore germination</fullName>
    </submittedName>
</protein>
<dbReference type="PATRIC" id="fig|1432052.4.peg.4373"/>
<proteinExistence type="predicted"/>
<organism evidence="3 4">
    <name type="scientific">Eisenbergiella tayi</name>
    <dbReference type="NCBI Taxonomy" id="1432052"/>
    <lineage>
        <taxon>Bacteria</taxon>
        <taxon>Bacillati</taxon>
        <taxon>Bacillota</taxon>
        <taxon>Clostridia</taxon>
        <taxon>Lachnospirales</taxon>
        <taxon>Lachnospiraceae</taxon>
        <taxon>Eisenbergiella</taxon>
    </lineage>
</organism>
<comment type="caution">
    <text evidence="3">The sequence shown here is derived from an EMBL/GenBank/DDBJ whole genome shotgun (WGS) entry which is preliminary data.</text>
</comment>
<name>A0A1E3A318_9FIRM</name>
<feature type="domain" description="GerMN" evidence="2">
    <location>
        <begin position="68"/>
        <end position="154"/>
    </location>
</feature>
<gene>
    <name evidence="3" type="ORF">BEI61_03948</name>
</gene>
<reference evidence="3 4" key="1">
    <citation type="submission" date="2016-07" db="EMBL/GenBank/DDBJ databases">
        <title>Characterization of isolates of Eisenbergiella tayi derived from blood cultures, using whole genome sequencing.</title>
        <authorList>
            <person name="Burdz T."/>
            <person name="Wiebe D."/>
            <person name="Huynh C."/>
            <person name="Bernard K."/>
        </authorList>
    </citation>
    <scope>NUCLEOTIDE SEQUENCE [LARGE SCALE GENOMIC DNA]</scope>
    <source>
        <strain evidence="3 4">NML 110608</strain>
    </source>
</reference>
<dbReference type="InterPro" id="IPR019606">
    <property type="entry name" value="GerMN"/>
</dbReference>
<accession>A0A1E3A318</accession>
<evidence type="ECO:0000259" key="2">
    <source>
        <dbReference type="SMART" id="SM00909"/>
    </source>
</evidence>
<dbReference type="Pfam" id="PF10646">
    <property type="entry name" value="Germane"/>
    <property type="match status" value="2"/>
</dbReference>
<feature type="domain" description="GerMN" evidence="2">
    <location>
        <begin position="210"/>
        <end position="296"/>
    </location>
</feature>
<dbReference type="Proteomes" id="UP000094067">
    <property type="component" value="Unassembled WGS sequence"/>
</dbReference>
<keyword evidence="1" id="KW-0732">Signal</keyword>
<dbReference type="AlphaFoldDB" id="A0A1E3A318"/>
<sequence>MKDASSKKKALAAVFLLCGVFSLLFSACGKQEKAQSGKAFDIYYLNREETKIVKEVFYIDSQDPESQIRQLISALEATPEDVSLKSPVGNGFRITSFQVEEGGQLDLDVDESYKKLPFTTEILVRAALVRTLSQAEGINHVLMTVGGQPLTDNIGVTVGPMTADAFIDNAGEEMNTYEGVKLKLYFANETGDGLVEVIKPVEYNSNISMEKLVVEYLVKGPDTEDAFPVINPATKILGVTVKDGICYVNVDENFMTQIYNVTADVVIYSIVNSLVELSNVNKVQIAVNGKTDIVFRETFNLVNLYERNLELINTGENQK</sequence>